<dbReference type="InterPro" id="IPR009057">
    <property type="entry name" value="Homeodomain-like_sf"/>
</dbReference>
<dbReference type="AlphaFoldDB" id="A0A7W7CHX6"/>
<gene>
    <name evidence="6" type="ORF">HNR67_007624</name>
</gene>
<keyword evidence="7" id="KW-1185">Reference proteome</keyword>
<organism evidence="6 7">
    <name type="scientific">Crossiella cryophila</name>
    <dbReference type="NCBI Taxonomy" id="43355"/>
    <lineage>
        <taxon>Bacteria</taxon>
        <taxon>Bacillati</taxon>
        <taxon>Actinomycetota</taxon>
        <taxon>Actinomycetes</taxon>
        <taxon>Pseudonocardiales</taxon>
        <taxon>Pseudonocardiaceae</taxon>
        <taxon>Crossiella</taxon>
    </lineage>
</organism>
<sequence>MTEQKTGPAALRPRSQRARAAVLKAATELMREPGPELTVDAIAARSGVSKATIYKHWPNKTAVAIDAFAEHMATQVPLPDTGSAHADLRELVHSVFAFYSSADGQTFAGLIAGVHGDETGKRMFVERFLLGRREGVRTVWARGVDRGELRADVDVEVAIDLLFGPAIFRLMTGHDTFGPDFADAVTEAALRGLATGV</sequence>
<evidence type="ECO:0000313" key="6">
    <source>
        <dbReference type="EMBL" id="MBB4681506.1"/>
    </source>
</evidence>
<dbReference type="InterPro" id="IPR050109">
    <property type="entry name" value="HTH-type_TetR-like_transc_reg"/>
</dbReference>
<evidence type="ECO:0000256" key="3">
    <source>
        <dbReference type="ARBA" id="ARBA00023163"/>
    </source>
</evidence>
<name>A0A7W7CHX6_9PSEU</name>
<dbReference type="SUPFAM" id="SSF48498">
    <property type="entry name" value="Tetracyclin repressor-like, C-terminal domain"/>
    <property type="match status" value="1"/>
</dbReference>
<dbReference type="PANTHER" id="PTHR30055:SF148">
    <property type="entry name" value="TETR-FAMILY TRANSCRIPTIONAL REGULATOR"/>
    <property type="match status" value="1"/>
</dbReference>
<dbReference type="InterPro" id="IPR023772">
    <property type="entry name" value="DNA-bd_HTH_TetR-type_CS"/>
</dbReference>
<dbReference type="GO" id="GO:0000976">
    <property type="term" value="F:transcription cis-regulatory region binding"/>
    <property type="evidence" value="ECO:0007669"/>
    <property type="project" value="TreeGrafter"/>
</dbReference>
<keyword evidence="2 4" id="KW-0238">DNA-binding</keyword>
<evidence type="ECO:0000256" key="4">
    <source>
        <dbReference type="PROSITE-ProRule" id="PRU00335"/>
    </source>
</evidence>
<dbReference type="Gene3D" id="1.10.357.10">
    <property type="entry name" value="Tetracycline Repressor, domain 2"/>
    <property type="match status" value="1"/>
</dbReference>
<evidence type="ECO:0000259" key="5">
    <source>
        <dbReference type="PROSITE" id="PS50977"/>
    </source>
</evidence>
<protein>
    <submittedName>
        <fullName evidence="6">AcrR family transcriptional regulator</fullName>
    </submittedName>
</protein>
<dbReference type="PRINTS" id="PR00455">
    <property type="entry name" value="HTHTETR"/>
</dbReference>
<dbReference type="RefSeq" id="WP_221490193.1">
    <property type="nucleotide sequence ID" value="NZ_BAAAUI010000008.1"/>
</dbReference>
<accession>A0A7W7CHX6</accession>
<feature type="DNA-binding region" description="H-T-H motif" evidence="4">
    <location>
        <begin position="38"/>
        <end position="57"/>
    </location>
</feature>
<dbReference type="EMBL" id="JACHMH010000001">
    <property type="protein sequence ID" value="MBB4681506.1"/>
    <property type="molecule type" value="Genomic_DNA"/>
</dbReference>
<dbReference type="PANTHER" id="PTHR30055">
    <property type="entry name" value="HTH-TYPE TRANSCRIPTIONAL REGULATOR RUTR"/>
    <property type="match status" value="1"/>
</dbReference>
<dbReference type="InterPro" id="IPR001647">
    <property type="entry name" value="HTH_TetR"/>
</dbReference>
<dbReference type="Gene3D" id="1.10.10.60">
    <property type="entry name" value="Homeodomain-like"/>
    <property type="match status" value="1"/>
</dbReference>
<feature type="domain" description="HTH tetR-type" evidence="5">
    <location>
        <begin position="16"/>
        <end position="75"/>
    </location>
</feature>
<dbReference type="PROSITE" id="PS50977">
    <property type="entry name" value="HTH_TETR_2"/>
    <property type="match status" value="1"/>
</dbReference>
<evidence type="ECO:0000313" key="7">
    <source>
        <dbReference type="Proteomes" id="UP000533598"/>
    </source>
</evidence>
<dbReference type="SUPFAM" id="SSF46689">
    <property type="entry name" value="Homeodomain-like"/>
    <property type="match status" value="1"/>
</dbReference>
<keyword evidence="3" id="KW-0804">Transcription</keyword>
<dbReference type="Pfam" id="PF16859">
    <property type="entry name" value="TetR_C_11"/>
    <property type="match status" value="1"/>
</dbReference>
<dbReference type="Proteomes" id="UP000533598">
    <property type="component" value="Unassembled WGS sequence"/>
</dbReference>
<evidence type="ECO:0000256" key="1">
    <source>
        <dbReference type="ARBA" id="ARBA00023015"/>
    </source>
</evidence>
<reference evidence="6 7" key="1">
    <citation type="submission" date="2020-08" db="EMBL/GenBank/DDBJ databases">
        <title>Sequencing the genomes of 1000 actinobacteria strains.</title>
        <authorList>
            <person name="Klenk H.-P."/>
        </authorList>
    </citation>
    <scope>NUCLEOTIDE SEQUENCE [LARGE SCALE GENOMIC DNA]</scope>
    <source>
        <strain evidence="6 7">DSM 44230</strain>
    </source>
</reference>
<dbReference type="InterPro" id="IPR036271">
    <property type="entry name" value="Tet_transcr_reg_TetR-rel_C_sf"/>
</dbReference>
<comment type="caution">
    <text evidence="6">The sequence shown here is derived from an EMBL/GenBank/DDBJ whole genome shotgun (WGS) entry which is preliminary data.</text>
</comment>
<evidence type="ECO:0000256" key="2">
    <source>
        <dbReference type="ARBA" id="ARBA00023125"/>
    </source>
</evidence>
<dbReference type="Pfam" id="PF00440">
    <property type="entry name" value="TetR_N"/>
    <property type="match status" value="1"/>
</dbReference>
<dbReference type="PROSITE" id="PS01081">
    <property type="entry name" value="HTH_TETR_1"/>
    <property type="match status" value="1"/>
</dbReference>
<proteinExistence type="predicted"/>
<dbReference type="GO" id="GO:0003700">
    <property type="term" value="F:DNA-binding transcription factor activity"/>
    <property type="evidence" value="ECO:0007669"/>
    <property type="project" value="TreeGrafter"/>
</dbReference>
<keyword evidence="1" id="KW-0805">Transcription regulation</keyword>
<dbReference type="InterPro" id="IPR011075">
    <property type="entry name" value="TetR_C"/>
</dbReference>